<accession>A0A1G6U2V9</accession>
<name>A0A1G6U2V9_9PSEU</name>
<protein>
    <submittedName>
        <fullName evidence="1">Uncharacterized protein</fullName>
    </submittedName>
</protein>
<organism evidence="1 2">
    <name type="scientific">Actinokineospora iranica</name>
    <dbReference type="NCBI Taxonomy" id="1271860"/>
    <lineage>
        <taxon>Bacteria</taxon>
        <taxon>Bacillati</taxon>
        <taxon>Actinomycetota</taxon>
        <taxon>Actinomycetes</taxon>
        <taxon>Pseudonocardiales</taxon>
        <taxon>Pseudonocardiaceae</taxon>
        <taxon>Actinokineospora</taxon>
    </lineage>
</organism>
<dbReference type="AlphaFoldDB" id="A0A1G6U2V9"/>
<dbReference type="EMBL" id="FMZZ01000010">
    <property type="protein sequence ID" value="SDD35643.1"/>
    <property type="molecule type" value="Genomic_DNA"/>
</dbReference>
<reference evidence="2" key="1">
    <citation type="submission" date="2016-10" db="EMBL/GenBank/DDBJ databases">
        <authorList>
            <person name="Varghese N."/>
            <person name="Submissions S."/>
        </authorList>
    </citation>
    <scope>NUCLEOTIDE SEQUENCE [LARGE SCALE GENOMIC DNA]</scope>
    <source>
        <strain evidence="2">IBRC-M 10403</strain>
    </source>
</reference>
<evidence type="ECO:0000313" key="1">
    <source>
        <dbReference type="EMBL" id="SDD35643.1"/>
    </source>
</evidence>
<keyword evidence="2" id="KW-1185">Reference proteome</keyword>
<dbReference type="Proteomes" id="UP000199501">
    <property type="component" value="Unassembled WGS sequence"/>
</dbReference>
<proteinExistence type="predicted"/>
<gene>
    <name evidence="1" type="ORF">SAMN05216174_11077</name>
</gene>
<evidence type="ECO:0000313" key="2">
    <source>
        <dbReference type="Proteomes" id="UP000199501"/>
    </source>
</evidence>
<sequence length="52" mass="5418">MRVPNMPRKYQSLSSVTRGAPADGVTAGILARAVHLVQVLSTSSASQRHAGS</sequence>